<protein>
    <submittedName>
        <fullName evidence="2">Uncharacterized protein</fullName>
    </submittedName>
</protein>
<dbReference type="STRING" id="167879.CPS_1687"/>
<proteinExistence type="predicted"/>
<feature type="transmembrane region" description="Helical" evidence="1">
    <location>
        <begin position="43"/>
        <end position="64"/>
    </location>
</feature>
<dbReference type="AlphaFoldDB" id="Q484U0"/>
<evidence type="ECO:0000256" key="1">
    <source>
        <dbReference type="SAM" id="Phobius"/>
    </source>
</evidence>
<dbReference type="Proteomes" id="UP000000547">
    <property type="component" value="Chromosome"/>
</dbReference>
<keyword evidence="1" id="KW-0472">Membrane</keyword>
<keyword evidence="1" id="KW-1133">Transmembrane helix</keyword>
<dbReference type="EMBL" id="CP000083">
    <property type="protein sequence ID" value="AAZ26293.1"/>
    <property type="molecule type" value="Genomic_DNA"/>
</dbReference>
<name>Q484U0_COLP3</name>
<feature type="transmembrane region" description="Helical" evidence="1">
    <location>
        <begin position="7"/>
        <end position="31"/>
    </location>
</feature>
<keyword evidence="1" id="KW-0812">Transmembrane</keyword>
<dbReference type="RefSeq" id="WP_011042519.1">
    <property type="nucleotide sequence ID" value="NC_003910.7"/>
</dbReference>
<sequence length="98" mass="11361">MSHSKVILSTIDVTTRGLAALILLRAFPYLFQKILFGTWDYLIWFYPIVWLALLLLSVHPNFIVNKINLPKMTSWFIARIPAFFIIIVAAWFFLKSGS</sequence>
<organism evidence="2 3">
    <name type="scientific">Colwellia psychrerythraea (strain 34H / ATCC BAA-681)</name>
    <name type="common">Vibrio psychroerythus</name>
    <dbReference type="NCBI Taxonomy" id="167879"/>
    <lineage>
        <taxon>Bacteria</taxon>
        <taxon>Pseudomonadati</taxon>
        <taxon>Pseudomonadota</taxon>
        <taxon>Gammaproteobacteria</taxon>
        <taxon>Alteromonadales</taxon>
        <taxon>Colwelliaceae</taxon>
        <taxon>Colwellia</taxon>
    </lineage>
</organism>
<evidence type="ECO:0000313" key="2">
    <source>
        <dbReference type="EMBL" id="AAZ26293.1"/>
    </source>
</evidence>
<dbReference type="HOGENOM" id="CLU_2328893_0_0_6"/>
<dbReference type="KEGG" id="cps:CPS_1687"/>
<evidence type="ECO:0000313" key="3">
    <source>
        <dbReference type="Proteomes" id="UP000000547"/>
    </source>
</evidence>
<reference evidence="2" key="1">
    <citation type="journal article" date="2005" name="Proc. Natl. Acad. Sci. U.S.A.">
        <title>The psychrophilic lifestyle as revealed by the genome sequence of Colwellia psychrerythraea 34H through genomic and proteomic analyses.</title>
        <authorList>
            <person name="Methe B.A."/>
            <person name="Nelson K.E."/>
            <person name="Deming J.W."/>
            <person name="Momen B."/>
            <person name="Melamud E."/>
            <person name="Zhang X."/>
            <person name="Moult J."/>
            <person name="Madupu R."/>
            <person name="Nelson W.C."/>
            <person name="Dodson R.J."/>
            <person name="Brinkac L.M."/>
            <person name="Daugherty S.C."/>
            <person name="Durkin A.S."/>
            <person name="DeBoy R.T."/>
            <person name="Kolonay J.F."/>
            <person name="Sullivan S.A."/>
            <person name="Zhou L."/>
            <person name="Davidsen T.M."/>
            <person name="Wu M."/>
            <person name="Huston A.L."/>
            <person name="Lewis M."/>
            <person name="Weaver B."/>
            <person name="Weidman J.F."/>
            <person name="Khouri H."/>
            <person name="Utterback T.R."/>
            <person name="Feldblyum T.V."/>
            <person name="Fraser C.M."/>
        </authorList>
    </citation>
    <scope>NUCLEOTIDE SEQUENCE [LARGE SCALE GENOMIC DNA]</scope>
    <source>
        <strain evidence="2">34H</strain>
    </source>
</reference>
<feature type="transmembrane region" description="Helical" evidence="1">
    <location>
        <begin position="76"/>
        <end position="94"/>
    </location>
</feature>
<gene>
    <name evidence="2" type="ordered locus">CPS_1687</name>
</gene>
<accession>Q484U0</accession>